<dbReference type="InterPro" id="IPR000620">
    <property type="entry name" value="EamA_dom"/>
</dbReference>
<evidence type="ECO:0000256" key="2">
    <source>
        <dbReference type="ARBA" id="ARBA00022475"/>
    </source>
</evidence>
<keyword evidence="2" id="KW-1003">Cell membrane</keyword>
<accession>A0A7D3XY89</accession>
<feature type="transmembrane region" description="Helical" evidence="6">
    <location>
        <begin position="32"/>
        <end position="56"/>
    </location>
</feature>
<dbReference type="PANTHER" id="PTHR32322:SF18">
    <property type="entry name" value="S-ADENOSYLMETHIONINE_S-ADENOSYLHOMOCYSTEINE TRANSPORTER"/>
    <property type="match status" value="1"/>
</dbReference>
<dbReference type="Gene3D" id="1.10.3730.20">
    <property type="match status" value="1"/>
</dbReference>
<dbReference type="InterPro" id="IPR037185">
    <property type="entry name" value="EmrE-like"/>
</dbReference>
<feature type="transmembrane region" description="Helical" evidence="6">
    <location>
        <begin position="248"/>
        <end position="267"/>
    </location>
</feature>
<evidence type="ECO:0000256" key="3">
    <source>
        <dbReference type="ARBA" id="ARBA00022692"/>
    </source>
</evidence>
<evidence type="ECO:0000313" key="9">
    <source>
        <dbReference type="Proteomes" id="UP000500961"/>
    </source>
</evidence>
<gene>
    <name evidence="8" type="ORF">FHG85_01385</name>
</gene>
<dbReference type="SUPFAM" id="SSF103481">
    <property type="entry name" value="Multidrug resistance efflux transporter EmrE"/>
    <property type="match status" value="2"/>
</dbReference>
<feature type="domain" description="EamA" evidence="7">
    <location>
        <begin position="153"/>
        <end position="289"/>
    </location>
</feature>
<dbReference type="EMBL" id="CP041345">
    <property type="protein sequence ID" value="QKG78973.1"/>
    <property type="molecule type" value="Genomic_DNA"/>
</dbReference>
<dbReference type="Proteomes" id="UP000500961">
    <property type="component" value="Chromosome"/>
</dbReference>
<evidence type="ECO:0000256" key="5">
    <source>
        <dbReference type="ARBA" id="ARBA00023136"/>
    </source>
</evidence>
<feature type="transmembrane region" description="Helical" evidence="6">
    <location>
        <begin position="153"/>
        <end position="172"/>
    </location>
</feature>
<evidence type="ECO:0000256" key="4">
    <source>
        <dbReference type="ARBA" id="ARBA00022989"/>
    </source>
</evidence>
<evidence type="ECO:0000313" key="8">
    <source>
        <dbReference type="EMBL" id="QKG78973.1"/>
    </source>
</evidence>
<proteinExistence type="predicted"/>
<feature type="transmembrane region" description="Helical" evidence="6">
    <location>
        <begin position="97"/>
        <end position="116"/>
    </location>
</feature>
<evidence type="ECO:0000259" key="7">
    <source>
        <dbReference type="Pfam" id="PF00892"/>
    </source>
</evidence>
<evidence type="ECO:0000256" key="6">
    <source>
        <dbReference type="SAM" id="Phobius"/>
    </source>
</evidence>
<feature type="transmembrane region" description="Helical" evidence="6">
    <location>
        <begin position="123"/>
        <end position="141"/>
    </location>
</feature>
<name>A0A7D3XY89_9BACT</name>
<dbReference type="KEGG" id="ttz:FHG85_01385"/>
<evidence type="ECO:0000256" key="1">
    <source>
        <dbReference type="ARBA" id="ARBA00004651"/>
    </source>
</evidence>
<feature type="transmembrane region" description="Helical" evidence="6">
    <location>
        <begin position="217"/>
        <end position="236"/>
    </location>
</feature>
<reference evidence="8 9" key="1">
    <citation type="submission" date="2019-07" db="EMBL/GenBank/DDBJ databases">
        <title>Thalassofilum flectens gen. nov., sp. nov., a novel moderate thermophilic anaerobe from a shallow sea hot spring in Kunashir Island (Russia), representing a new family in the order Bacteroidales, and proposal of Thalassofilacea fam. nov.</title>
        <authorList>
            <person name="Kochetkova T.V."/>
            <person name="Podosokorskaya O.A."/>
            <person name="Novikov A."/>
            <person name="Elcheninov A.G."/>
            <person name="Toshchakov S.V."/>
            <person name="Kublanov I.V."/>
        </authorList>
    </citation>
    <scope>NUCLEOTIDE SEQUENCE [LARGE SCALE GENOMIC DNA]</scope>
    <source>
        <strain evidence="8 9">38-H</strain>
    </source>
</reference>
<keyword evidence="9" id="KW-1185">Reference proteome</keyword>
<dbReference type="GO" id="GO:0005886">
    <property type="term" value="C:plasma membrane"/>
    <property type="evidence" value="ECO:0007669"/>
    <property type="project" value="UniProtKB-SubCell"/>
</dbReference>
<sequence length="317" mass="35804">MRKSPLFVYMAAVFAMFFWSLSYIWYKEVFEFYKPITLVVGRLLVSSIFLFTITGAMGKLTKILPGDFKLFLLLAFFEPFLYFIGESFGMTMVSPTLGAVIIATIPLFSPLGEYYLYKTRITIMNFIGVLFSVIGVAMVVFYKGFGNLDANPIGIACMFLAVFAGLSYSLALRKLTERYSIFTIITYQNTIALIYFIPLFFIFEFNHFITVGVSTRTLIPIVKLGIIASTFAFLLFMHSVKHLGVTKANAFANAIPVMTAFLSYFLLNETITLVKALGIGLVVFGLFLSQFQQKRVKNIFAFIPVGLITRARLRKNE</sequence>
<keyword evidence="3 6" id="KW-0812">Transmembrane</keyword>
<feature type="transmembrane region" description="Helical" evidence="6">
    <location>
        <begin position="184"/>
        <end position="205"/>
    </location>
</feature>
<keyword evidence="4 6" id="KW-1133">Transmembrane helix</keyword>
<feature type="domain" description="EamA" evidence="7">
    <location>
        <begin position="8"/>
        <end position="140"/>
    </location>
</feature>
<dbReference type="RefSeq" id="WP_173072489.1">
    <property type="nucleotide sequence ID" value="NZ_CP041345.1"/>
</dbReference>
<dbReference type="AlphaFoldDB" id="A0A7D3XY89"/>
<organism evidence="8 9">
    <name type="scientific">Tenuifilum thalassicum</name>
    <dbReference type="NCBI Taxonomy" id="2590900"/>
    <lineage>
        <taxon>Bacteria</taxon>
        <taxon>Pseudomonadati</taxon>
        <taxon>Bacteroidota</taxon>
        <taxon>Bacteroidia</taxon>
        <taxon>Bacteroidales</taxon>
        <taxon>Tenuifilaceae</taxon>
        <taxon>Tenuifilum</taxon>
    </lineage>
</organism>
<protein>
    <submittedName>
        <fullName evidence="8">DMT family transporter</fullName>
    </submittedName>
</protein>
<comment type="subcellular location">
    <subcellularLocation>
        <location evidence="1">Cell membrane</location>
        <topology evidence="1">Multi-pass membrane protein</topology>
    </subcellularLocation>
</comment>
<feature type="transmembrane region" description="Helical" evidence="6">
    <location>
        <begin position="7"/>
        <end position="26"/>
    </location>
</feature>
<dbReference type="PANTHER" id="PTHR32322">
    <property type="entry name" value="INNER MEMBRANE TRANSPORTER"/>
    <property type="match status" value="1"/>
</dbReference>
<feature type="transmembrane region" description="Helical" evidence="6">
    <location>
        <begin position="273"/>
        <end position="291"/>
    </location>
</feature>
<keyword evidence="5 6" id="KW-0472">Membrane</keyword>
<feature type="transmembrane region" description="Helical" evidence="6">
    <location>
        <begin position="68"/>
        <end position="85"/>
    </location>
</feature>
<dbReference type="Pfam" id="PF00892">
    <property type="entry name" value="EamA"/>
    <property type="match status" value="2"/>
</dbReference>
<dbReference type="InterPro" id="IPR050638">
    <property type="entry name" value="AA-Vitamin_Transporters"/>
</dbReference>